<dbReference type="InterPro" id="IPR043502">
    <property type="entry name" value="DNA/RNA_pol_sf"/>
</dbReference>
<name>A0A6J8CU29_MYTCO</name>
<organism evidence="1 2">
    <name type="scientific">Mytilus coruscus</name>
    <name type="common">Sea mussel</name>
    <dbReference type="NCBI Taxonomy" id="42192"/>
    <lineage>
        <taxon>Eukaryota</taxon>
        <taxon>Metazoa</taxon>
        <taxon>Spiralia</taxon>
        <taxon>Lophotrochozoa</taxon>
        <taxon>Mollusca</taxon>
        <taxon>Bivalvia</taxon>
        <taxon>Autobranchia</taxon>
        <taxon>Pteriomorphia</taxon>
        <taxon>Mytilida</taxon>
        <taxon>Mytiloidea</taxon>
        <taxon>Mytilidae</taxon>
        <taxon>Mytilinae</taxon>
        <taxon>Mytilus</taxon>
    </lineage>
</organism>
<dbReference type="PANTHER" id="PTHR24559">
    <property type="entry name" value="TRANSPOSON TY3-I GAG-POL POLYPROTEIN"/>
    <property type="match status" value="1"/>
</dbReference>
<dbReference type="Gene3D" id="3.10.10.10">
    <property type="entry name" value="HIV Type 1 Reverse Transcriptase, subunit A, domain 1"/>
    <property type="match status" value="1"/>
</dbReference>
<dbReference type="Proteomes" id="UP000507470">
    <property type="component" value="Unassembled WGS sequence"/>
</dbReference>
<sequence>MLKTWYERPEALKNEVEFLACIDVAEDKFEDEAIDVDYTVTPQLVGKVTVNDVRISEDLTDEQHRFITELIWEFSDIFTDVPKRTDLVHHKVSDSPYAGPVALLKKKDSSIRFCCDYREINKITEFDPAPMPQIDSVLNKIGKAKFLSKIDLTKGYLV</sequence>
<dbReference type="InterPro" id="IPR043128">
    <property type="entry name" value="Rev_trsase/Diguanyl_cyclase"/>
</dbReference>
<evidence type="ECO:0000313" key="2">
    <source>
        <dbReference type="Proteomes" id="UP000507470"/>
    </source>
</evidence>
<dbReference type="OrthoDB" id="425619at2759"/>
<evidence type="ECO:0008006" key="3">
    <source>
        <dbReference type="Google" id="ProtNLM"/>
    </source>
</evidence>
<dbReference type="PANTHER" id="PTHR24559:SF454">
    <property type="entry name" value="RIBONUCLEASE H"/>
    <property type="match status" value="1"/>
</dbReference>
<dbReference type="AlphaFoldDB" id="A0A6J8CU29"/>
<dbReference type="EMBL" id="CACVKT020005897">
    <property type="protein sequence ID" value="CAC5398410.1"/>
    <property type="molecule type" value="Genomic_DNA"/>
</dbReference>
<gene>
    <name evidence="1" type="ORF">MCOR_32783</name>
</gene>
<dbReference type="SUPFAM" id="SSF56672">
    <property type="entry name" value="DNA/RNA polymerases"/>
    <property type="match status" value="1"/>
</dbReference>
<keyword evidence="2" id="KW-1185">Reference proteome</keyword>
<reference evidence="1 2" key="1">
    <citation type="submission" date="2020-06" db="EMBL/GenBank/DDBJ databases">
        <authorList>
            <person name="Li R."/>
            <person name="Bekaert M."/>
        </authorList>
    </citation>
    <scope>NUCLEOTIDE SEQUENCE [LARGE SCALE GENOMIC DNA]</scope>
    <source>
        <strain evidence="2">wild</strain>
    </source>
</reference>
<accession>A0A6J8CU29</accession>
<evidence type="ECO:0000313" key="1">
    <source>
        <dbReference type="EMBL" id="CAC5398410.1"/>
    </source>
</evidence>
<protein>
    <recommendedName>
        <fullName evidence="3">Reverse transcriptase domain-containing protein</fullName>
    </recommendedName>
</protein>
<dbReference type="InterPro" id="IPR053134">
    <property type="entry name" value="RNA-dir_DNA_polymerase"/>
</dbReference>
<proteinExistence type="predicted"/>
<dbReference type="Gene3D" id="3.30.70.270">
    <property type="match status" value="1"/>
</dbReference>